<keyword evidence="1 7" id="KW-0813">Transport</keyword>
<keyword evidence="2" id="KW-0509">mRNA transport</keyword>
<name>A0ABP9Z5T6_9FUNG</name>
<protein>
    <recommendedName>
        <fullName evidence="7">Nuclear pore complex protein</fullName>
    </recommendedName>
</protein>
<evidence type="ECO:0000256" key="3">
    <source>
        <dbReference type="ARBA" id="ARBA00022927"/>
    </source>
</evidence>
<evidence type="ECO:0000256" key="1">
    <source>
        <dbReference type="ARBA" id="ARBA00022448"/>
    </source>
</evidence>
<comment type="subcellular location">
    <subcellularLocation>
        <location evidence="7">Nucleus</location>
        <location evidence="7">Nuclear pore complex</location>
    </subcellularLocation>
    <subcellularLocation>
        <location evidence="7">Nucleus membrane</location>
    </subcellularLocation>
</comment>
<proteinExistence type="inferred from homology"/>
<reference evidence="8 9" key="1">
    <citation type="submission" date="2024-04" db="EMBL/GenBank/DDBJ databases">
        <title>genome sequences of Mucor flavus KT1a and Helicostylum pulchrum KT1b strains isolated from the surface of a dry-aged beef.</title>
        <authorList>
            <person name="Toyotome T."/>
            <person name="Hosono M."/>
            <person name="Torimaru M."/>
            <person name="Fukuda K."/>
            <person name="Mikami N."/>
        </authorList>
    </citation>
    <scope>NUCLEOTIDE SEQUENCE [LARGE SCALE GENOMIC DNA]</scope>
    <source>
        <strain evidence="8 9">KT1a</strain>
    </source>
</reference>
<sequence length="638" mass="74818">MSDNVFEEFAKIVKSYSSTTDASDVAKQYAEKTWFEKSVHNRSELEKYTTIRKWVSKIPIDANLLEKVRDLEIIDQELDEEFNVLLRRNRMLRPHKDERPKKIRRISNPMEPLYRERFQRLRDGQLKPVCSNTTLDYVYNEYIKFNQSALERSTWKDCVKHMSNDDNLGEYGKALFHTLCGDITYLCESMGKTWEDIIWTYLNGKVEQALDNNTTRHINNIVLNDKDIIELALEKDDIMDRDDPRILFHQIQIAILSNTVPNLMRRLYQGFVNNVWDSKLSVSKTHYAQVLRFVSTLILFGREYLHWAEDPQSTAILASYAELNAQPSNFRPVVIASYAAKLAPKDQIRVFSEFLENFDGDTQECEIICKLGKELGLDMRNILTTTSKNIMSKAFKQTIPFSTTFEVIPTQPNDNQYDIFFSSIQWLLLDKSLCLNVIKFANEAILHFFAFRKIYLVERMVDIVPEWVYEQLALDRKLNDQAIIEFDLNRKVMLLFTKYHEWQTLLESEPKDSGSLEDLQSIYAWRDELERKTLKMEDRMLDVLEGNWLRGASIVKDRASSVAIRQLYIPEILIRYHNLLYSTASTISALTQNVYHRNENRSSGLVNYVTNEHKELFDDITGSKSWDQVIQEFSKSLF</sequence>
<comment type="similarity">
    <text evidence="7">Belongs to the nucleoporin Nup84/Nup107 family.</text>
</comment>
<keyword evidence="5 7" id="KW-0906">Nuclear pore complex</keyword>
<dbReference type="Gene3D" id="1.20.190.50">
    <property type="match status" value="1"/>
</dbReference>
<evidence type="ECO:0000256" key="7">
    <source>
        <dbReference type="RuleBase" id="RU365072"/>
    </source>
</evidence>
<evidence type="ECO:0000256" key="6">
    <source>
        <dbReference type="ARBA" id="ARBA00023242"/>
    </source>
</evidence>
<keyword evidence="4 7" id="KW-0811">Translocation</keyword>
<comment type="function">
    <text evidence="7">Functions as a component of the nuclear pore complex (NPC).</text>
</comment>
<comment type="subunit">
    <text evidence="7">Part of the nuclear pore complex (NPC).</text>
</comment>
<evidence type="ECO:0000256" key="4">
    <source>
        <dbReference type="ARBA" id="ARBA00023010"/>
    </source>
</evidence>
<dbReference type="InterPro" id="IPR007252">
    <property type="entry name" value="Nup84/Nup107"/>
</dbReference>
<dbReference type="Pfam" id="PF04121">
    <property type="entry name" value="Nup84_Nup100"/>
    <property type="match status" value="1"/>
</dbReference>
<keyword evidence="3" id="KW-0653">Protein transport</keyword>
<evidence type="ECO:0000256" key="2">
    <source>
        <dbReference type="ARBA" id="ARBA00022816"/>
    </source>
</evidence>
<gene>
    <name evidence="8" type="ORF">MFLAVUS_007973</name>
</gene>
<dbReference type="PANTHER" id="PTHR13003">
    <property type="entry name" value="NUP107-RELATED"/>
    <property type="match status" value="1"/>
</dbReference>
<comment type="caution">
    <text evidence="8">The sequence shown here is derived from an EMBL/GenBank/DDBJ whole genome shotgun (WGS) entry which is preliminary data.</text>
</comment>
<keyword evidence="6 7" id="KW-0539">Nucleus</keyword>
<evidence type="ECO:0000313" key="9">
    <source>
        <dbReference type="Proteomes" id="UP001473302"/>
    </source>
</evidence>
<evidence type="ECO:0000313" key="8">
    <source>
        <dbReference type="EMBL" id="GAA5814476.1"/>
    </source>
</evidence>
<dbReference type="PANTHER" id="PTHR13003:SF2">
    <property type="entry name" value="NUCLEAR PORE COMPLEX PROTEIN NUP107"/>
    <property type="match status" value="1"/>
</dbReference>
<evidence type="ECO:0000256" key="5">
    <source>
        <dbReference type="ARBA" id="ARBA00023132"/>
    </source>
</evidence>
<accession>A0ABP9Z5T6</accession>
<dbReference type="EMBL" id="BAABUK010000021">
    <property type="protein sequence ID" value="GAA5814476.1"/>
    <property type="molecule type" value="Genomic_DNA"/>
</dbReference>
<keyword evidence="7" id="KW-0472">Membrane</keyword>
<organism evidence="8 9">
    <name type="scientific">Mucor flavus</name>
    <dbReference type="NCBI Taxonomy" id="439312"/>
    <lineage>
        <taxon>Eukaryota</taxon>
        <taxon>Fungi</taxon>
        <taxon>Fungi incertae sedis</taxon>
        <taxon>Mucoromycota</taxon>
        <taxon>Mucoromycotina</taxon>
        <taxon>Mucoromycetes</taxon>
        <taxon>Mucorales</taxon>
        <taxon>Mucorineae</taxon>
        <taxon>Mucoraceae</taxon>
        <taxon>Mucor</taxon>
    </lineage>
</organism>
<keyword evidence="9" id="KW-1185">Reference proteome</keyword>
<dbReference type="Proteomes" id="UP001473302">
    <property type="component" value="Unassembled WGS sequence"/>
</dbReference>